<dbReference type="PROSITE" id="PS00211">
    <property type="entry name" value="ABC_TRANSPORTER_1"/>
    <property type="match status" value="1"/>
</dbReference>
<dbReference type="GO" id="GO:0098796">
    <property type="term" value="C:membrane protein complex"/>
    <property type="evidence" value="ECO:0007669"/>
    <property type="project" value="UniProtKB-ARBA"/>
</dbReference>
<dbReference type="PANTHER" id="PTHR24220">
    <property type="entry name" value="IMPORT ATP-BINDING PROTEIN"/>
    <property type="match status" value="1"/>
</dbReference>
<evidence type="ECO:0000313" key="6">
    <source>
        <dbReference type="Proteomes" id="UP000419138"/>
    </source>
</evidence>
<dbReference type="InterPro" id="IPR027417">
    <property type="entry name" value="P-loop_NTPase"/>
</dbReference>
<dbReference type="SMART" id="SM00382">
    <property type="entry name" value="AAA"/>
    <property type="match status" value="1"/>
</dbReference>
<dbReference type="PANTHER" id="PTHR24220:SF685">
    <property type="entry name" value="ABC TRANSPORTER RELATED"/>
    <property type="match status" value="1"/>
</dbReference>
<dbReference type="OrthoDB" id="9802264at2"/>
<dbReference type="PROSITE" id="PS50893">
    <property type="entry name" value="ABC_TRANSPORTER_2"/>
    <property type="match status" value="1"/>
</dbReference>
<accession>A0A646KLW1</accession>
<dbReference type="InterPro" id="IPR017911">
    <property type="entry name" value="MacB-like_ATP-bd"/>
</dbReference>
<evidence type="ECO:0000256" key="3">
    <source>
        <dbReference type="ARBA" id="ARBA00022840"/>
    </source>
</evidence>
<evidence type="ECO:0000256" key="1">
    <source>
        <dbReference type="ARBA" id="ARBA00022448"/>
    </source>
</evidence>
<dbReference type="InterPro" id="IPR015854">
    <property type="entry name" value="ABC_transpr_LolD-like"/>
</dbReference>
<evidence type="ECO:0000256" key="2">
    <source>
        <dbReference type="ARBA" id="ARBA00022741"/>
    </source>
</evidence>
<feature type="domain" description="ABC transporter" evidence="4">
    <location>
        <begin position="31"/>
        <end position="262"/>
    </location>
</feature>
<dbReference type="GO" id="GO:0005524">
    <property type="term" value="F:ATP binding"/>
    <property type="evidence" value="ECO:0007669"/>
    <property type="project" value="UniProtKB-KW"/>
</dbReference>
<dbReference type="CDD" id="cd03255">
    <property type="entry name" value="ABC_MJ0796_LolCDE_FtsE"/>
    <property type="match status" value="1"/>
</dbReference>
<organism evidence="5 6">
    <name type="scientific">Streptomyces jumonjinensis</name>
    <dbReference type="NCBI Taxonomy" id="1945"/>
    <lineage>
        <taxon>Bacteria</taxon>
        <taxon>Bacillati</taxon>
        <taxon>Actinomycetota</taxon>
        <taxon>Actinomycetes</taxon>
        <taxon>Kitasatosporales</taxon>
        <taxon>Streptomycetaceae</taxon>
        <taxon>Streptomyces</taxon>
    </lineage>
</organism>
<dbReference type="Gene3D" id="3.40.50.300">
    <property type="entry name" value="P-loop containing nucleotide triphosphate hydrolases"/>
    <property type="match status" value="1"/>
</dbReference>
<keyword evidence="3 5" id="KW-0067">ATP-binding</keyword>
<dbReference type="Pfam" id="PF00005">
    <property type="entry name" value="ABC_tran"/>
    <property type="match status" value="1"/>
</dbReference>
<dbReference type="GO" id="GO:0005886">
    <property type="term" value="C:plasma membrane"/>
    <property type="evidence" value="ECO:0007669"/>
    <property type="project" value="TreeGrafter"/>
</dbReference>
<protein>
    <submittedName>
        <fullName evidence="5">ABC transporter ATP-binding protein</fullName>
    </submittedName>
</protein>
<dbReference type="GO" id="GO:0022857">
    <property type="term" value="F:transmembrane transporter activity"/>
    <property type="evidence" value="ECO:0007669"/>
    <property type="project" value="UniProtKB-ARBA"/>
</dbReference>
<dbReference type="InterPro" id="IPR003439">
    <property type="entry name" value="ABC_transporter-like_ATP-bd"/>
</dbReference>
<keyword evidence="2" id="KW-0547">Nucleotide-binding</keyword>
<keyword evidence="1" id="KW-0813">Transport</keyword>
<dbReference type="Proteomes" id="UP000419138">
    <property type="component" value="Unassembled WGS sequence"/>
</dbReference>
<proteinExistence type="predicted"/>
<dbReference type="SUPFAM" id="SSF52540">
    <property type="entry name" value="P-loop containing nucleoside triphosphate hydrolases"/>
    <property type="match status" value="1"/>
</dbReference>
<reference evidence="5 6" key="1">
    <citation type="submission" date="2019-05" db="EMBL/GenBank/DDBJ databases">
        <title>Comparative genomics and metabolomics analyses of clavulanic acid producing Streptomyces species provides insight into specialized metabolism and evolution of beta-lactam biosynthetic gene clusters.</title>
        <authorList>
            <person name="Moore M.A."/>
            <person name="Cruz-Morales P."/>
            <person name="Barona Gomez F."/>
            <person name="Kapil T."/>
        </authorList>
    </citation>
    <scope>NUCLEOTIDE SEQUENCE [LARGE SCALE GENOMIC DNA]</scope>
    <source>
        <strain evidence="5 6">NRRL 5741</strain>
    </source>
</reference>
<comment type="caution">
    <text evidence="5">The sequence shown here is derived from an EMBL/GenBank/DDBJ whole genome shotgun (WGS) entry which is preliminary data.</text>
</comment>
<dbReference type="InterPro" id="IPR017871">
    <property type="entry name" value="ABC_transporter-like_CS"/>
</dbReference>
<evidence type="ECO:0000259" key="4">
    <source>
        <dbReference type="PROSITE" id="PS50893"/>
    </source>
</evidence>
<keyword evidence="6" id="KW-1185">Reference proteome</keyword>
<name>A0A646KLW1_STRJU</name>
<dbReference type="EMBL" id="VCLA01000142">
    <property type="protein sequence ID" value="MQT01956.1"/>
    <property type="molecule type" value="Genomic_DNA"/>
</dbReference>
<dbReference type="AlphaFoldDB" id="A0A646KLW1"/>
<sequence length="262" mass="28449">MRERRPYETAQWPCRRNQYEDRYERRAAQVLVLDEVTRNYRSGEIEVPAVRGVSLTARQGTLTAVMGPSGCGKSTLLTMAGGLQPPDSGSVSVAGTRIDTLEETQLYQHRRRNIGYVFQDYNLVRILSVAENVALPAELDGTSRRKARAQAREALASVGMDEYADRYPDSLSGGQQQRVALARAFSGGRGLILADEPTGALDTESAAQVMVSLLSLVRAGATCVIVTHDEAVAARADRVVRMRDGVLHEGGHDHAPATEAAV</sequence>
<evidence type="ECO:0000313" key="5">
    <source>
        <dbReference type="EMBL" id="MQT01956.1"/>
    </source>
</evidence>
<dbReference type="InterPro" id="IPR003593">
    <property type="entry name" value="AAA+_ATPase"/>
</dbReference>
<dbReference type="GO" id="GO:0016887">
    <property type="term" value="F:ATP hydrolysis activity"/>
    <property type="evidence" value="ECO:0007669"/>
    <property type="project" value="InterPro"/>
</dbReference>
<dbReference type="FunFam" id="3.40.50.300:FF:000032">
    <property type="entry name" value="Export ABC transporter ATP-binding protein"/>
    <property type="match status" value="1"/>
</dbReference>
<gene>
    <name evidence="5" type="ORF">FF041_17570</name>
</gene>